<feature type="chain" id="PRO_5043204720" description="RHS repeat-associated core domain-containing protein" evidence="2">
    <location>
        <begin position="19"/>
        <end position="159"/>
    </location>
</feature>
<dbReference type="Proteomes" id="UP000295270">
    <property type="component" value="Unassembled WGS sequence"/>
</dbReference>
<comment type="caution">
    <text evidence="4">The sequence shown here is derived from an EMBL/GenBank/DDBJ whole genome shotgun (WGS) entry which is preliminary data.</text>
</comment>
<evidence type="ECO:0000313" key="4">
    <source>
        <dbReference type="EMBL" id="TEB42317.1"/>
    </source>
</evidence>
<reference evidence="3 5" key="1">
    <citation type="journal article" date="2015" name="Stand. Genomic Sci.">
        <title>Genomic Encyclopedia of Bacterial and Archaeal Type Strains, Phase III: the genomes of soil and plant-associated and newly described type strains.</title>
        <authorList>
            <person name="Whitman W.B."/>
            <person name="Woyke T."/>
            <person name="Klenk H.P."/>
            <person name="Zhou Y."/>
            <person name="Lilburn T.G."/>
            <person name="Beck B.J."/>
            <person name="De Vos P."/>
            <person name="Vandamme P."/>
            <person name="Eisen J.A."/>
            <person name="Garrity G."/>
            <person name="Hugenholtz P."/>
            <person name="Kyrpides N.C."/>
        </authorList>
    </citation>
    <scope>NUCLEOTIDE SEQUENCE [LARGE SCALE GENOMIC DNA]</scope>
    <source>
        <strain evidence="3 5">P5626</strain>
    </source>
</reference>
<evidence type="ECO:0000313" key="6">
    <source>
        <dbReference type="Proteomes" id="UP000298340"/>
    </source>
</evidence>
<evidence type="ECO:0000256" key="2">
    <source>
        <dbReference type="SAM" id="SignalP"/>
    </source>
</evidence>
<dbReference type="RefSeq" id="WP_132037539.1">
    <property type="nucleotide sequence ID" value="NZ_QWDN01000009.1"/>
</dbReference>
<sequence length="159" mass="18223">MKKIILACLFLTNVFSNAQVATHKKAVSKPSWGPISSTDFRYYYLPDIDIYYDTVTSEFIYDKKGKWIREKSLPSRCREYNLYEGYKVIINDYNGNSPYKYHQKHLARYPKENRGKGKKVIKTQSIPSSKIPTGPNGKHEKGSVKSIPATKGTSKENGF</sequence>
<reference evidence="3" key="3">
    <citation type="submission" date="2019-03" db="EMBL/GenBank/DDBJ databases">
        <authorList>
            <person name="Whitman W."/>
            <person name="Huntemann M."/>
            <person name="Clum A."/>
            <person name="Pillay M."/>
            <person name="Palaniappan K."/>
            <person name="Varghese N."/>
            <person name="Mikhailova N."/>
            <person name="Stamatis D."/>
            <person name="Reddy T."/>
            <person name="Daum C."/>
            <person name="Shapiro N."/>
            <person name="Ivanova N."/>
            <person name="Kyrpides N."/>
            <person name="Woyke T."/>
        </authorList>
    </citation>
    <scope>NUCLEOTIDE SEQUENCE</scope>
    <source>
        <strain evidence="3">P5626</strain>
    </source>
</reference>
<accession>A0A4Y7U793</accession>
<reference evidence="4 6" key="2">
    <citation type="journal article" date="2018" name="Syst. Appl. Microbiol.">
        <title>Flavobacterium circumlabens sp. nov. and Flavobacterium cupreum sp. nov., two psychrotrophic species isolated from Antarctic environmental samples.</title>
        <authorList>
            <person name="Kralova S."/>
            <person name="Busse H.J."/>
            <person name="Svec P."/>
            <person name="Maslanova I."/>
            <person name="Stankova E."/>
            <person name="Bartak M."/>
            <person name="Sedlacek I."/>
        </authorList>
    </citation>
    <scope>NUCLEOTIDE SEQUENCE [LARGE SCALE GENOMIC DNA]</scope>
    <source>
        <strain evidence="4 6">CCM 8828</strain>
    </source>
</reference>
<dbReference type="AlphaFoldDB" id="A0A4Y7U793"/>
<evidence type="ECO:0000313" key="3">
    <source>
        <dbReference type="EMBL" id="TCN53136.1"/>
    </source>
</evidence>
<keyword evidence="5" id="KW-1185">Reference proteome</keyword>
<organism evidence="4 6">
    <name type="scientific">Flavobacterium circumlabens</name>
    <dbReference type="NCBI Taxonomy" id="2133765"/>
    <lineage>
        <taxon>Bacteria</taxon>
        <taxon>Pseudomonadati</taxon>
        <taxon>Bacteroidota</taxon>
        <taxon>Flavobacteriia</taxon>
        <taxon>Flavobacteriales</taxon>
        <taxon>Flavobacteriaceae</taxon>
        <taxon>Flavobacterium</taxon>
    </lineage>
</organism>
<dbReference type="EMBL" id="SLWA01000009">
    <property type="protein sequence ID" value="TCN53136.1"/>
    <property type="molecule type" value="Genomic_DNA"/>
</dbReference>
<keyword evidence="2" id="KW-0732">Signal</keyword>
<feature type="signal peptide" evidence="2">
    <location>
        <begin position="1"/>
        <end position="18"/>
    </location>
</feature>
<feature type="compositionally biased region" description="Polar residues" evidence="1">
    <location>
        <begin position="122"/>
        <end position="131"/>
    </location>
</feature>
<dbReference type="Proteomes" id="UP000298340">
    <property type="component" value="Unassembled WGS sequence"/>
</dbReference>
<evidence type="ECO:0008006" key="7">
    <source>
        <dbReference type="Google" id="ProtNLM"/>
    </source>
</evidence>
<dbReference type="EMBL" id="QWDN01000009">
    <property type="protein sequence ID" value="TEB42317.1"/>
    <property type="molecule type" value="Genomic_DNA"/>
</dbReference>
<gene>
    <name evidence="4" type="ORF">D0809_20685</name>
    <name evidence="3" type="ORF">EV142_109119</name>
</gene>
<feature type="region of interest" description="Disordered" evidence="1">
    <location>
        <begin position="112"/>
        <end position="159"/>
    </location>
</feature>
<protein>
    <recommendedName>
        <fullName evidence="7">RHS repeat-associated core domain-containing protein</fullName>
    </recommendedName>
</protein>
<proteinExistence type="predicted"/>
<evidence type="ECO:0000313" key="5">
    <source>
        <dbReference type="Proteomes" id="UP000295270"/>
    </source>
</evidence>
<name>A0A4Y7U793_9FLAO</name>
<evidence type="ECO:0000256" key="1">
    <source>
        <dbReference type="SAM" id="MobiDB-lite"/>
    </source>
</evidence>
<dbReference type="OrthoDB" id="799522at2"/>